<organism evidence="4 5">
    <name type="scientific">Lymnaea stagnalis</name>
    <name type="common">Great pond snail</name>
    <name type="synonym">Helix stagnalis</name>
    <dbReference type="NCBI Taxonomy" id="6523"/>
    <lineage>
        <taxon>Eukaryota</taxon>
        <taxon>Metazoa</taxon>
        <taxon>Spiralia</taxon>
        <taxon>Lophotrochozoa</taxon>
        <taxon>Mollusca</taxon>
        <taxon>Gastropoda</taxon>
        <taxon>Heterobranchia</taxon>
        <taxon>Euthyneura</taxon>
        <taxon>Panpulmonata</taxon>
        <taxon>Hygrophila</taxon>
        <taxon>Lymnaeoidea</taxon>
        <taxon>Lymnaeidae</taxon>
        <taxon>Lymnaea</taxon>
    </lineage>
</organism>
<keyword evidence="3" id="KW-0812">Transmembrane</keyword>
<dbReference type="PANTHER" id="PTHR44269">
    <property type="entry name" value="DEHYDROGENASE/REDUCTASE SDR FAMILY MEMBER 7-RELATED"/>
    <property type="match status" value="1"/>
</dbReference>
<dbReference type="Proteomes" id="UP001497497">
    <property type="component" value="Unassembled WGS sequence"/>
</dbReference>
<evidence type="ECO:0000313" key="5">
    <source>
        <dbReference type="Proteomes" id="UP001497497"/>
    </source>
</evidence>
<dbReference type="GO" id="GO:0016491">
    <property type="term" value="F:oxidoreductase activity"/>
    <property type="evidence" value="ECO:0007669"/>
    <property type="project" value="UniProtKB-KW"/>
</dbReference>
<keyword evidence="1" id="KW-0560">Oxidoreductase</keyword>
<accession>A0AAV2H5N6</accession>
<comment type="similarity">
    <text evidence="2">Belongs to the short-chain dehydrogenases/reductases (SDR) family.</text>
</comment>
<evidence type="ECO:0000256" key="2">
    <source>
        <dbReference type="RuleBase" id="RU000363"/>
    </source>
</evidence>
<name>A0AAV2H5N6_LYMST</name>
<evidence type="ECO:0008006" key="6">
    <source>
        <dbReference type="Google" id="ProtNLM"/>
    </source>
</evidence>
<dbReference type="InterPro" id="IPR020904">
    <property type="entry name" value="Sc_DH/Rdtase_CS"/>
</dbReference>
<dbReference type="PRINTS" id="PR00080">
    <property type="entry name" value="SDRFAMILY"/>
</dbReference>
<dbReference type="EMBL" id="CAXITT010000032">
    <property type="protein sequence ID" value="CAL1528428.1"/>
    <property type="molecule type" value="Genomic_DNA"/>
</dbReference>
<dbReference type="Pfam" id="PF00106">
    <property type="entry name" value="adh_short"/>
    <property type="match status" value="1"/>
</dbReference>
<sequence length="332" mass="36701">MLAFECVLSLGTTLLIIGGFIGITFLILLALSDANLRLIFKTHFGKRTASLAGKVVWITGASSGIGECIAYHLSEAGCKLVLSARRQDELERVKKACLKSGKCKTSEEDILVLPLDTVNYESHKNAVQQVLEYFNQIDILINNAGKGQRAAWMDVELPVDRELFEVNVLGPVSLTQAVLPHMIQRRQGHIALMSSVAGIVGAPISRSYTGSKHALHGYFDSLRIELSEHNIDVTLICPGPVSSNFFIQAATSKQGEVLGREVGKDEKRMSAERCAYLSCVAIANRMYQVWLAQQPVLLFVYIMQYLPDLGTWFLLKMGLKRIAKMREGKNNS</sequence>
<dbReference type="InterPro" id="IPR036291">
    <property type="entry name" value="NAD(P)-bd_dom_sf"/>
</dbReference>
<dbReference type="InterPro" id="IPR053011">
    <property type="entry name" value="SDR_family_member_7"/>
</dbReference>
<dbReference type="InterPro" id="IPR002347">
    <property type="entry name" value="SDR_fam"/>
</dbReference>
<comment type="caution">
    <text evidence="4">The sequence shown here is derived from an EMBL/GenBank/DDBJ whole genome shotgun (WGS) entry which is preliminary data.</text>
</comment>
<evidence type="ECO:0000256" key="1">
    <source>
        <dbReference type="ARBA" id="ARBA00023002"/>
    </source>
</evidence>
<protein>
    <recommendedName>
        <fullName evidence="6">Dehydrogenase/reductase SDR family member 7</fullName>
    </recommendedName>
</protein>
<reference evidence="4 5" key="1">
    <citation type="submission" date="2024-04" db="EMBL/GenBank/DDBJ databases">
        <authorList>
            <consortium name="Genoscope - CEA"/>
            <person name="William W."/>
        </authorList>
    </citation>
    <scope>NUCLEOTIDE SEQUENCE [LARGE SCALE GENOMIC DNA]</scope>
</reference>
<evidence type="ECO:0000313" key="4">
    <source>
        <dbReference type="EMBL" id="CAL1528428.1"/>
    </source>
</evidence>
<gene>
    <name evidence="4" type="ORF">GSLYS_00002598001</name>
</gene>
<feature type="transmembrane region" description="Helical" evidence="3">
    <location>
        <begin position="12"/>
        <end position="31"/>
    </location>
</feature>
<dbReference type="Gene3D" id="3.40.50.720">
    <property type="entry name" value="NAD(P)-binding Rossmann-like Domain"/>
    <property type="match status" value="1"/>
</dbReference>
<dbReference type="PRINTS" id="PR00081">
    <property type="entry name" value="GDHRDH"/>
</dbReference>
<keyword evidence="3" id="KW-1133">Transmembrane helix</keyword>
<keyword evidence="3" id="KW-0472">Membrane</keyword>
<dbReference type="SUPFAM" id="SSF51735">
    <property type="entry name" value="NAD(P)-binding Rossmann-fold domains"/>
    <property type="match status" value="1"/>
</dbReference>
<dbReference type="PROSITE" id="PS00061">
    <property type="entry name" value="ADH_SHORT"/>
    <property type="match status" value="1"/>
</dbReference>
<dbReference type="AlphaFoldDB" id="A0AAV2H5N6"/>
<dbReference type="CDD" id="cd05332">
    <property type="entry name" value="11beta-HSD1_like_SDR_c"/>
    <property type="match status" value="1"/>
</dbReference>
<evidence type="ECO:0000256" key="3">
    <source>
        <dbReference type="SAM" id="Phobius"/>
    </source>
</evidence>
<dbReference type="PANTHER" id="PTHR44269:SF1">
    <property type="entry name" value="DEHYDROGENASE_REDUCTASE SDR FAMILY MEMBER 7"/>
    <property type="match status" value="1"/>
</dbReference>
<proteinExistence type="inferred from homology"/>
<keyword evidence="5" id="KW-1185">Reference proteome</keyword>